<evidence type="ECO:0000313" key="3">
    <source>
        <dbReference type="EMBL" id="TQD84810.1"/>
    </source>
</evidence>
<sequence>MWKKIRLTNERSWRVVVVGFPQGMNQEIEFKCSTFSWNCWNSNAIIDCCTWKHELEKKKSRHHPPSMLEKKAAYIQTPPIWIFLHVLDRVPGMRERPIGDMVAGLKQLGADADCFLGTNCPPVRVIGKGGLPGGRVKLSGSVSSVYWTSLLMASPLALGDIEIDIVNGLVSSPFVEMTLKVMEHFGVTLQHNDILD</sequence>
<dbReference type="Proteomes" id="UP000315295">
    <property type="component" value="Unassembled WGS sequence"/>
</dbReference>
<dbReference type="InterPro" id="IPR036968">
    <property type="entry name" value="Enolpyruvate_Tfrase_sf"/>
</dbReference>
<organism evidence="3 4">
    <name type="scientific">Malus baccata</name>
    <name type="common">Siberian crab apple</name>
    <name type="synonym">Pyrus baccata</name>
    <dbReference type="NCBI Taxonomy" id="106549"/>
    <lineage>
        <taxon>Eukaryota</taxon>
        <taxon>Viridiplantae</taxon>
        <taxon>Streptophyta</taxon>
        <taxon>Embryophyta</taxon>
        <taxon>Tracheophyta</taxon>
        <taxon>Spermatophyta</taxon>
        <taxon>Magnoliopsida</taxon>
        <taxon>eudicotyledons</taxon>
        <taxon>Gunneridae</taxon>
        <taxon>Pentapetalae</taxon>
        <taxon>rosids</taxon>
        <taxon>fabids</taxon>
        <taxon>Rosales</taxon>
        <taxon>Rosaceae</taxon>
        <taxon>Amygdaloideae</taxon>
        <taxon>Maleae</taxon>
        <taxon>Malus</taxon>
    </lineage>
</organism>
<gene>
    <name evidence="3" type="ORF">C1H46_029658</name>
</gene>
<evidence type="ECO:0000313" key="4">
    <source>
        <dbReference type="Proteomes" id="UP000315295"/>
    </source>
</evidence>
<dbReference type="AlphaFoldDB" id="A0A540LEE4"/>
<dbReference type="GO" id="GO:0009423">
    <property type="term" value="P:chorismate biosynthetic process"/>
    <property type="evidence" value="ECO:0007669"/>
    <property type="project" value="TreeGrafter"/>
</dbReference>
<dbReference type="Pfam" id="PF00275">
    <property type="entry name" value="EPSP_synthase"/>
    <property type="match status" value="1"/>
</dbReference>
<accession>A0A540LEE4</accession>
<dbReference type="GO" id="GO:0003866">
    <property type="term" value="F:3-phosphoshikimate 1-carboxyvinyltransferase activity"/>
    <property type="evidence" value="ECO:0007669"/>
    <property type="project" value="TreeGrafter"/>
</dbReference>
<feature type="domain" description="Enolpyruvate transferase" evidence="2">
    <location>
        <begin position="86"/>
        <end position="191"/>
    </location>
</feature>
<dbReference type="STRING" id="106549.A0A540LEE4"/>
<dbReference type="PANTHER" id="PTHR21090">
    <property type="entry name" value="AROM/DEHYDROQUINATE SYNTHASE"/>
    <property type="match status" value="1"/>
</dbReference>
<keyword evidence="1" id="KW-0808">Transferase</keyword>
<dbReference type="Gene3D" id="3.65.10.10">
    <property type="entry name" value="Enolpyruvate transferase domain"/>
    <property type="match status" value="1"/>
</dbReference>
<evidence type="ECO:0000256" key="1">
    <source>
        <dbReference type="ARBA" id="ARBA00022679"/>
    </source>
</evidence>
<dbReference type="InterPro" id="IPR001986">
    <property type="entry name" value="Enolpyruvate_Tfrase_dom"/>
</dbReference>
<evidence type="ECO:0000259" key="2">
    <source>
        <dbReference type="Pfam" id="PF00275"/>
    </source>
</evidence>
<comment type="caution">
    <text evidence="3">The sequence shown here is derived from an EMBL/GenBank/DDBJ whole genome shotgun (WGS) entry which is preliminary data.</text>
</comment>
<dbReference type="SUPFAM" id="SSF55205">
    <property type="entry name" value="EPT/RTPC-like"/>
    <property type="match status" value="1"/>
</dbReference>
<name>A0A540LEE4_MALBA</name>
<proteinExistence type="predicted"/>
<keyword evidence="4" id="KW-1185">Reference proteome</keyword>
<reference evidence="3 4" key="1">
    <citation type="journal article" date="2019" name="G3 (Bethesda)">
        <title>Sequencing of a Wild Apple (Malus baccata) Genome Unravels the Differences Between Cultivated and Wild Apple Species Regarding Disease Resistance and Cold Tolerance.</title>
        <authorList>
            <person name="Chen X."/>
        </authorList>
    </citation>
    <scope>NUCLEOTIDE SEQUENCE [LARGE SCALE GENOMIC DNA]</scope>
    <source>
        <strain evidence="4">cv. Shandingzi</strain>
        <tissue evidence="3">Leaves</tissue>
    </source>
</reference>
<dbReference type="EMBL" id="VIEB01000620">
    <property type="protein sequence ID" value="TQD84810.1"/>
    <property type="molecule type" value="Genomic_DNA"/>
</dbReference>
<protein>
    <recommendedName>
        <fullName evidence="2">Enolpyruvate transferase domain-containing protein</fullName>
    </recommendedName>
</protein>
<dbReference type="PANTHER" id="PTHR21090:SF5">
    <property type="entry name" value="PENTAFUNCTIONAL AROM POLYPEPTIDE"/>
    <property type="match status" value="1"/>
</dbReference>
<dbReference type="InterPro" id="IPR013792">
    <property type="entry name" value="RNA3'P_cycl/enolpyr_Trfase_a/b"/>
</dbReference>